<name>A0A0V1A696_9BILA</name>
<evidence type="ECO:0000313" key="2">
    <source>
        <dbReference type="EMBL" id="KRY20384.1"/>
    </source>
</evidence>
<evidence type="ECO:0000256" key="1">
    <source>
        <dbReference type="SAM" id="Phobius"/>
    </source>
</evidence>
<gene>
    <name evidence="2" type="ORF">T12_16971</name>
</gene>
<organism evidence="2 3">
    <name type="scientific">Trichinella patagoniensis</name>
    <dbReference type="NCBI Taxonomy" id="990121"/>
    <lineage>
        <taxon>Eukaryota</taxon>
        <taxon>Metazoa</taxon>
        <taxon>Ecdysozoa</taxon>
        <taxon>Nematoda</taxon>
        <taxon>Enoplea</taxon>
        <taxon>Dorylaimia</taxon>
        <taxon>Trichinellida</taxon>
        <taxon>Trichinellidae</taxon>
        <taxon>Trichinella</taxon>
    </lineage>
</organism>
<dbReference type="Proteomes" id="UP000054783">
    <property type="component" value="Unassembled WGS sequence"/>
</dbReference>
<accession>A0A0V1A696</accession>
<keyword evidence="1" id="KW-0812">Transmembrane</keyword>
<feature type="transmembrane region" description="Helical" evidence="1">
    <location>
        <begin position="84"/>
        <end position="109"/>
    </location>
</feature>
<dbReference type="EMBL" id="JYDQ01000025">
    <property type="protein sequence ID" value="KRY20384.1"/>
    <property type="molecule type" value="Genomic_DNA"/>
</dbReference>
<comment type="caution">
    <text evidence="2">The sequence shown here is derived from an EMBL/GenBank/DDBJ whole genome shotgun (WGS) entry which is preliminary data.</text>
</comment>
<protein>
    <submittedName>
        <fullName evidence="2">Uncharacterized protein</fullName>
    </submittedName>
</protein>
<reference evidence="2 3" key="1">
    <citation type="submission" date="2015-01" db="EMBL/GenBank/DDBJ databases">
        <title>Evolution of Trichinella species and genotypes.</title>
        <authorList>
            <person name="Korhonen P.K."/>
            <person name="Edoardo P."/>
            <person name="Giuseppe L.R."/>
            <person name="Gasser R.B."/>
        </authorList>
    </citation>
    <scope>NUCLEOTIDE SEQUENCE [LARGE SCALE GENOMIC DNA]</scope>
    <source>
        <strain evidence="2">ISS2496</strain>
    </source>
</reference>
<proteinExistence type="predicted"/>
<keyword evidence="1" id="KW-1133">Transmembrane helix</keyword>
<keyword evidence="1" id="KW-0472">Membrane</keyword>
<dbReference type="OrthoDB" id="10477889at2759"/>
<evidence type="ECO:0000313" key="3">
    <source>
        <dbReference type="Proteomes" id="UP000054783"/>
    </source>
</evidence>
<sequence length="162" mass="18325">MYETVLLPMISGSLSFNWPWTPSVTFMFPWALYSSFDVLEKGGSTSGHLKMSPWLPSNASMDPTLRTTGLNRYENRIQKGWSHLVPLLFPFGPTVHLLVVVLAILLLVVDHAILLDHYVTNSSDQEFTTANFYMKKIIHNSRVCNSLILNGNSNARETRNIL</sequence>
<keyword evidence="3" id="KW-1185">Reference proteome</keyword>
<dbReference type="AlphaFoldDB" id="A0A0V1A696"/>